<organism evidence="1 2">
    <name type="scientific">Acaulospora colombiana</name>
    <dbReference type="NCBI Taxonomy" id="27376"/>
    <lineage>
        <taxon>Eukaryota</taxon>
        <taxon>Fungi</taxon>
        <taxon>Fungi incertae sedis</taxon>
        <taxon>Mucoromycota</taxon>
        <taxon>Glomeromycotina</taxon>
        <taxon>Glomeromycetes</taxon>
        <taxon>Diversisporales</taxon>
        <taxon>Acaulosporaceae</taxon>
        <taxon>Acaulospora</taxon>
    </lineage>
</organism>
<feature type="non-terminal residue" evidence="1">
    <location>
        <position position="58"/>
    </location>
</feature>
<reference evidence="1" key="1">
    <citation type="submission" date="2021-06" db="EMBL/GenBank/DDBJ databases">
        <authorList>
            <person name="Kallberg Y."/>
            <person name="Tangrot J."/>
            <person name="Rosling A."/>
        </authorList>
    </citation>
    <scope>NUCLEOTIDE SEQUENCE</scope>
    <source>
        <strain evidence="1">CL356</strain>
    </source>
</reference>
<gene>
    <name evidence="1" type="ORF">ACOLOM_LOCUS11403</name>
</gene>
<keyword evidence="2" id="KW-1185">Reference proteome</keyword>
<proteinExistence type="predicted"/>
<feature type="non-terminal residue" evidence="1">
    <location>
        <position position="1"/>
    </location>
</feature>
<accession>A0ACA9PVT8</accession>
<evidence type="ECO:0000313" key="1">
    <source>
        <dbReference type="EMBL" id="CAG8726516.1"/>
    </source>
</evidence>
<dbReference type="EMBL" id="CAJVPT010040870">
    <property type="protein sequence ID" value="CAG8726516.1"/>
    <property type="molecule type" value="Genomic_DNA"/>
</dbReference>
<sequence length="58" mass="6385">PDPVDSKVLLGVENLGEEPCQANKTLHEMKVLSHLSLSPPNLYLLIIFILLLSASYLP</sequence>
<evidence type="ECO:0000313" key="2">
    <source>
        <dbReference type="Proteomes" id="UP000789525"/>
    </source>
</evidence>
<protein>
    <submittedName>
        <fullName evidence="1">7166_t:CDS:1</fullName>
    </submittedName>
</protein>
<name>A0ACA9PVT8_9GLOM</name>
<dbReference type="Proteomes" id="UP000789525">
    <property type="component" value="Unassembled WGS sequence"/>
</dbReference>
<comment type="caution">
    <text evidence="1">The sequence shown here is derived from an EMBL/GenBank/DDBJ whole genome shotgun (WGS) entry which is preliminary data.</text>
</comment>